<dbReference type="InterPro" id="IPR008775">
    <property type="entry name" value="Phytyl_CoA_dOase-like"/>
</dbReference>
<gene>
    <name evidence="2" type="ORF">CRH09_33205</name>
</gene>
<protein>
    <submittedName>
        <fullName evidence="2">SnoK</fullName>
    </submittedName>
</protein>
<dbReference type="EMBL" id="CP023778">
    <property type="protein sequence ID" value="ATL70320.1"/>
    <property type="molecule type" value="Genomic_DNA"/>
</dbReference>
<dbReference type="KEGG" id="ntp:CRH09_33205"/>
<dbReference type="GO" id="GO:0016706">
    <property type="term" value="F:2-oxoglutarate-dependent dioxygenase activity"/>
    <property type="evidence" value="ECO:0007669"/>
    <property type="project" value="UniProtKB-ARBA"/>
</dbReference>
<sequence>MERLPGPISRHPGPGLRLTRTTERIPRPMTTTPDNVPGTSWSGDDQQWWDWYMTLAGNPPTEPTATRPRPVHSTVDAASDREVLASLDARYPLTDNAIEHFRGNGYVRLPNVLPRGVLAALFRRANQLLDREYGPANPGRFLALEQVWRSDPLMRGVALSRRLGDIAAQLLGVDSVRLYHDNILSKEPGCGRTPWHRDSHHYPLDTPAVCTSWIPLHPIPAEMGPLGCLPRGAAADALGSIPLSVEDRSYDERVQATLRSLGEAPDATPYAAGEVSFHAVDCFHTAGPNRTAAPRRVLSSTYYADGARVVERPTILSGSWATFLPGVEPGGLALSPLNPVVGCSPSGA</sequence>
<dbReference type="GO" id="GO:0005506">
    <property type="term" value="F:iron ion binding"/>
    <property type="evidence" value="ECO:0007669"/>
    <property type="project" value="UniProtKB-ARBA"/>
</dbReference>
<evidence type="ECO:0000313" key="3">
    <source>
        <dbReference type="Proteomes" id="UP000221961"/>
    </source>
</evidence>
<evidence type="ECO:0000313" key="2">
    <source>
        <dbReference type="EMBL" id="ATL70320.1"/>
    </source>
</evidence>
<dbReference type="Pfam" id="PF05721">
    <property type="entry name" value="PhyH"/>
    <property type="match status" value="1"/>
</dbReference>
<feature type="region of interest" description="Disordered" evidence="1">
    <location>
        <begin position="1"/>
        <end position="40"/>
    </location>
</feature>
<name>A0A291RSQ4_9NOCA</name>
<evidence type="ECO:0000256" key="1">
    <source>
        <dbReference type="SAM" id="MobiDB-lite"/>
    </source>
</evidence>
<dbReference type="Gene3D" id="2.60.120.620">
    <property type="entry name" value="q2cbj1_9rhob like domain"/>
    <property type="match status" value="1"/>
</dbReference>
<dbReference type="Proteomes" id="UP000221961">
    <property type="component" value="Chromosome"/>
</dbReference>
<organism evidence="2 3">
    <name type="scientific">Nocardia terpenica</name>
    <dbReference type="NCBI Taxonomy" id="455432"/>
    <lineage>
        <taxon>Bacteria</taxon>
        <taxon>Bacillati</taxon>
        <taxon>Actinomycetota</taxon>
        <taxon>Actinomycetes</taxon>
        <taxon>Mycobacteriales</taxon>
        <taxon>Nocardiaceae</taxon>
        <taxon>Nocardia</taxon>
    </lineage>
</organism>
<dbReference type="PANTHER" id="PTHR20883">
    <property type="entry name" value="PHYTANOYL-COA DIOXYGENASE DOMAIN CONTAINING 1"/>
    <property type="match status" value="1"/>
</dbReference>
<feature type="compositionally biased region" description="Polar residues" evidence="1">
    <location>
        <begin position="29"/>
        <end position="40"/>
    </location>
</feature>
<reference evidence="2 3" key="1">
    <citation type="submission" date="2017-10" db="EMBL/GenBank/DDBJ databases">
        <title>Comparative genomics between pathogenic Norcardia.</title>
        <authorList>
            <person name="Zeng L."/>
        </authorList>
    </citation>
    <scope>NUCLEOTIDE SEQUENCE [LARGE SCALE GENOMIC DNA]</scope>
    <source>
        <strain evidence="2 3">NC_YFY_NT001</strain>
    </source>
</reference>
<dbReference type="SUPFAM" id="SSF51197">
    <property type="entry name" value="Clavaminate synthase-like"/>
    <property type="match status" value="1"/>
</dbReference>
<dbReference type="AlphaFoldDB" id="A0A291RSQ4"/>
<dbReference type="PANTHER" id="PTHR20883:SF49">
    <property type="entry name" value="PHYTANOYL-COA DIOXYGENASE"/>
    <property type="match status" value="1"/>
</dbReference>
<accession>A0A291RSQ4</accession>
<proteinExistence type="predicted"/>